<evidence type="ECO:0000256" key="4">
    <source>
        <dbReference type="ARBA" id="ARBA00022741"/>
    </source>
</evidence>
<evidence type="ECO:0000256" key="5">
    <source>
        <dbReference type="ARBA" id="ARBA00022777"/>
    </source>
</evidence>
<keyword evidence="6" id="KW-0067">ATP-binding</keyword>
<keyword evidence="12" id="KW-1185">Reference proteome</keyword>
<comment type="catalytic activity">
    <reaction evidence="7">
        <text>L-threonyl-[protein] + ATP = O-phospho-L-threonyl-[protein] + ADP + H(+)</text>
        <dbReference type="Rhea" id="RHEA:46608"/>
        <dbReference type="Rhea" id="RHEA-COMP:11060"/>
        <dbReference type="Rhea" id="RHEA-COMP:11605"/>
        <dbReference type="ChEBI" id="CHEBI:15378"/>
        <dbReference type="ChEBI" id="CHEBI:30013"/>
        <dbReference type="ChEBI" id="CHEBI:30616"/>
        <dbReference type="ChEBI" id="CHEBI:61977"/>
        <dbReference type="ChEBI" id="CHEBI:456216"/>
        <dbReference type="EC" id="2.7.11.1"/>
    </reaction>
</comment>
<dbReference type="PROSITE" id="PS00108">
    <property type="entry name" value="PROTEIN_KINASE_ST"/>
    <property type="match status" value="1"/>
</dbReference>
<evidence type="ECO:0000313" key="11">
    <source>
        <dbReference type="EMBL" id="RXH99321.1"/>
    </source>
</evidence>
<keyword evidence="4" id="KW-0547">Nucleotide-binding</keyword>
<dbReference type="InterPro" id="IPR001245">
    <property type="entry name" value="Ser-Thr/Tyr_kinase_cat_dom"/>
</dbReference>
<name>A0A498K1T8_MALDO</name>
<dbReference type="EMBL" id="RDQH01000331">
    <property type="protein sequence ID" value="RXH99321.1"/>
    <property type="molecule type" value="Genomic_DNA"/>
</dbReference>
<comment type="caution">
    <text evidence="11">The sequence shown here is derived from an EMBL/GenBank/DDBJ whole genome shotgun (WGS) entry which is preliminary data.</text>
</comment>
<evidence type="ECO:0000313" key="12">
    <source>
        <dbReference type="Proteomes" id="UP000290289"/>
    </source>
</evidence>
<dbReference type="PROSITE" id="PS50011">
    <property type="entry name" value="PROTEIN_KINASE_DOM"/>
    <property type="match status" value="1"/>
</dbReference>
<evidence type="ECO:0000256" key="7">
    <source>
        <dbReference type="ARBA" id="ARBA00047899"/>
    </source>
</evidence>
<protein>
    <recommendedName>
        <fullName evidence="1">non-specific serine/threonine protein kinase</fullName>
        <ecNumber evidence="1">2.7.11.1</ecNumber>
    </recommendedName>
</protein>
<dbReference type="FunFam" id="1.10.510.10:FF:001023">
    <property type="entry name" value="Os07g0541700 protein"/>
    <property type="match status" value="1"/>
</dbReference>
<dbReference type="SUPFAM" id="SSF56112">
    <property type="entry name" value="Protein kinase-like (PK-like)"/>
    <property type="match status" value="1"/>
</dbReference>
<proteinExistence type="predicted"/>
<dbReference type="EC" id="2.7.11.1" evidence="1"/>
<keyword evidence="2" id="KW-0723">Serine/threonine-protein kinase</keyword>
<dbReference type="Proteomes" id="UP000290289">
    <property type="component" value="Chromosome 5"/>
</dbReference>
<dbReference type="InterPro" id="IPR008271">
    <property type="entry name" value="Ser/Thr_kinase_AS"/>
</dbReference>
<dbReference type="PANTHER" id="PTHR27002">
    <property type="entry name" value="RECEPTOR-LIKE SERINE/THREONINE-PROTEIN KINASE SD1-8"/>
    <property type="match status" value="1"/>
</dbReference>
<accession>A0A498K1T8</accession>
<evidence type="ECO:0000256" key="8">
    <source>
        <dbReference type="ARBA" id="ARBA00048679"/>
    </source>
</evidence>
<keyword evidence="3" id="KW-0808">Transferase</keyword>
<evidence type="ECO:0000256" key="6">
    <source>
        <dbReference type="ARBA" id="ARBA00022840"/>
    </source>
</evidence>
<feature type="domain" description="Protein kinase" evidence="10">
    <location>
        <begin position="45"/>
        <end position="218"/>
    </location>
</feature>
<dbReference type="GO" id="GO:0005886">
    <property type="term" value="C:plasma membrane"/>
    <property type="evidence" value="ECO:0007669"/>
    <property type="project" value="TreeGrafter"/>
</dbReference>
<feature type="compositionally biased region" description="Basic residues" evidence="9">
    <location>
        <begin position="10"/>
        <end position="22"/>
    </location>
</feature>
<dbReference type="Gene3D" id="3.30.200.20">
    <property type="entry name" value="Phosphorylase Kinase, domain 1"/>
    <property type="match status" value="1"/>
</dbReference>
<dbReference type="GO" id="GO:0004674">
    <property type="term" value="F:protein serine/threonine kinase activity"/>
    <property type="evidence" value="ECO:0007669"/>
    <property type="project" value="UniProtKB-KW"/>
</dbReference>
<feature type="region of interest" description="Disordered" evidence="9">
    <location>
        <begin position="1"/>
        <end position="26"/>
    </location>
</feature>
<dbReference type="SMART" id="SM00220">
    <property type="entry name" value="S_TKc"/>
    <property type="match status" value="1"/>
</dbReference>
<gene>
    <name evidence="11" type="ORF">DVH24_011646</name>
</gene>
<organism evidence="11 12">
    <name type="scientific">Malus domestica</name>
    <name type="common">Apple</name>
    <name type="synonym">Pyrus malus</name>
    <dbReference type="NCBI Taxonomy" id="3750"/>
    <lineage>
        <taxon>Eukaryota</taxon>
        <taxon>Viridiplantae</taxon>
        <taxon>Streptophyta</taxon>
        <taxon>Embryophyta</taxon>
        <taxon>Tracheophyta</taxon>
        <taxon>Spermatophyta</taxon>
        <taxon>Magnoliopsida</taxon>
        <taxon>eudicotyledons</taxon>
        <taxon>Gunneridae</taxon>
        <taxon>Pentapetalae</taxon>
        <taxon>rosids</taxon>
        <taxon>fabids</taxon>
        <taxon>Rosales</taxon>
        <taxon>Rosaceae</taxon>
        <taxon>Amygdaloideae</taxon>
        <taxon>Maleae</taxon>
        <taxon>Malus</taxon>
    </lineage>
</organism>
<dbReference type="GO" id="GO:0005524">
    <property type="term" value="F:ATP binding"/>
    <property type="evidence" value="ECO:0007669"/>
    <property type="project" value="UniProtKB-KW"/>
</dbReference>
<evidence type="ECO:0000256" key="9">
    <source>
        <dbReference type="SAM" id="MobiDB-lite"/>
    </source>
</evidence>
<evidence type="ECO:0000259" key="10">
    <source>
        <dbReference type="PROSITE" id="PS50011"/>
    </source>
</evidence>
<dbReference type="AlphaFoldDB" id="A0A498K1T8"/>
<keyword evidence="5" id="KW-0418">Kinase</keyword>
<evidence type="ECO:0000256" key="2">
    <source>
        <dbReference type="ARBA" id="ARBA00022527"/>
    </source>
</evidence>
<dbReference type="Gene3D" id="1.10.510.10">
    <property type="entry name" value="Transferase(Phosphotransferase) domain 1"/>
    <property type="match status" value="1"/>
</dbReference>
<dbReference type="PANTHER" id="PTHR27002:SF1095">
    <property type="entry name" value="G-TYPE LECTIN S-RECEPTOR-LIKE SERINE_THREONINE-PROTEIN KINASE RKS1"/>
    <property type="match status" value="1"/>
</dbReference>
<comment type="catalytic activity">
    <reaction evidence="8">
        <text>L-seryl-[protein] + ATP = O-phospho-L-seryl-[protein] + ADP + H(+)</text>
        <dbReference type="Rhea" id="RHEA:17989"/>
        <dbReference type="Rhea" id="RHEA-COMP:9863"/>
        <dbReference type="Rhea" id="RHEA-COMP:11604"/>
        <dbReference type="ChEBI" id="CHEBI:15378"/>
        <dbReference type="ChEBI" id="CHEBI:29999"/>
        <dbReference type="ChEBI" id="CHEBI:30616"/>
        <dbReference type="ChEBI" id="CHEBI:83421"/>
        <dbReference type="ChEBI" id="CHEBI:456216"/>
        <dbReference type="EC" id="2.7.11.1"/>
    </reaction>
</comment>
<dbReference type="Pfam" id="PF07714">
    <property type="entry name" value="PK_Tyr_Ser-Thr"/>
    <property type="match status" value="1"/>
</dbReference>
<evidence type="ECO:0000256" key="1">
    <source>
        <dbReference type="ARBA" id="ARBA00012513"/>
    </source>
</evidence>
<sequence>MDTTKEKGKNPKRKAKGKKNLARRNAITPNQPLREDVVLLSTTKIFALGFFKPGNSHNLYGVLDSGKDIALKRLAKNSGQGIGEFKNEVVLLSKLQHKNLVRIIGCCVQDEEKMLIYEYLPNKSLDFFIFGMSFFILRDLIHHQDSRLRIIHRDLKANNVLLDSVMNPKISDFGMARIFGAEQIEAIIQTVLLGHSKFPSKLKLRIIYSTNHQSDEAT</sequence>
<dbReference type="InterPro" id="IPR000719">
    <property type="entry name" value="Prot_kinase_dom"/>
</dbReference>
<evidence type="ECO:0000256" key="3">
    <source>
        <dbReference type="ARBA" id="ARBA00022679"/>
    </source>
</evidence>
<dbReference type="FunFam" id="3.30.200.20:FF:000924">
    <property type="entry name" value="Uncharacterized protein"/>
    <property type="match status" value="1"/>
</dbReference>
<dbReference type="InterPro" id="IPR011009">
    <property type="entry name" value="Kinase-like_dom_sf"/>
</dbReference>
<reference evidence="11 12" key="1">
    <citation type="submission" date="2018-10" db="EMBL/GenBank/DDBJ databases">
        <title>A high-quality apple genome assembly.</title>
        <authorList>
            <person name="Hu J."/>
        </authorList>
    </citation>
    <scope>NUCLEOTIDE SEQUENCE [LARGE SCALE GENOMIC DNA]</scope>
    <source>
        <strain evidence="12">cv. HFTH1</strain>
        <tissue evidence="11">Young leaf</tissue>
    </source>
</reference>